<evidence type="ECO:0000313" key="4">
    <source>
        <dbReference type="EMBL" id="MBM9476355.1"/>
    </source>
</evidence>
<name>A0A939C2A5_9ACTN</name>
<dbReference type="SUPFAM" id="SSF53955">
    <property type="entry name" value="Lysozyme-like"/>
    <property type="match status" value="1"/>
</dbReference>
<gene>
    <name evidence="4" type="ORF">JL107_07880</name>
</gene>
<dbReference type="Proteomes" id="UP000663801">
    <property type="component" value="Unassembled WGS sequence"/>
</dbReference>
<proteinExistence type="inferred from homology"/>
<comment type="caution">
    <text evidence="4">The sequence shown here is derived from an EMBL/GenBank/DDBJ whole genome shotgun (WGS) entry which is preliminary data.</text>
</comment>
<keyword evidence="5" id="KW-1185">Reference proteome</keyword>
<keyword evidence="2" id="KW-0378">Hydrolase</keyword>
<reference evidence="4" key="1">
    <citation type="submission" date="2021-01" db="EMBL/GenBank/DDBJ databases">
        <title>KCTC 19127 draft genome.</title>
        <authorList>
            <person name="An D."/>
        </authorList>
    </citation>
    <scope>NUCLEOTIDE SEQUENCE</scope>
    <source>
        <strain evidence="4">KCTC 19127</strain>
    </source>
</reference>
<evidence type="ECO:0000313" key="5">
    <source>
        <dbReference type="Proteomes" id="UP000663801"/>
    </source>
</evidence>
<feature type="domain" description="Resuscitation-promoting factor core lysozyme-like" evidence="3">
    <location>
        <begin position="52"/>
        <end position="121"/>
    </location>
</feature>
<dbReference type="InterPro" id="IPR023346">
    <property type="entry name" value="Lysozyme-like_dom_sf"/>
</dbReference>
<evidence type="ECO:0000256" key="1">
    <source>
        <dbReference type="ARBA" id="ARBA00010830"/>
    </source>
</evidence>
<accession>A0A939C2A5</accession>
<sequence length="448" mass="45330">MPSAAPSVDRAPFAGRLRRRLRSLGAVAATAAMGLTLLVGPGAGSASAEPSANDWYRLRVCESGNNYAINTGNGYYGAYQFDLSTWRSVGGTGRPDQASPAVQDALALKLWYSRGWSPWSCARIVGLTGSPPAGGQPAAPVVLAAPVGTIDSVTTDAAAATITVNGWAFDPNSSSSAVFVHVYVNGVGYPLGSGGSRADVNAAFRISGDHGIANTVPARRGSNDVCVYAIGVNAGNNALLGCRTVQVPYAPVGSLDVARFAGNGSAVVAGWTLDANDPGRSIPAHVYVNGVGTAVTADGARGDVNQVTGLPGNHGFLAQVGARPGTNTVCAFGIGLAVNTQLSCTTFQAPQAPFGSLDVVSLAGDRATVAGWAIDPADPDASIPVHLYVSGVGYVDRADGGRDDVNRMFSTGGAHGFTDSIPMKPGEQVCAFGIGTAGFNTLLGCGTA</sequence>
<dbReference type="Gene3D" id="1.10.530.10">
    <property type="match status" value="1"/>
</dbReference>
<dbReference type="EMBL" id="JAERWL010000007">
    <property type="protein sequence ID" value="MBM9476355.1"/>
    <property type="molecule type" value="Genomic_DNA"/>
</dbReference>
<comment type="similarity">
    <text evidence="1">Belongs to the transglycosylase family. Rpf subfamily.</text>
</comment>
<dbReference type="GO" id="GO:0016787">
    <property type="term" value="F:hydrolase activity"/>
    <property type="evidence" value="ECO:0007669"/>
    <property type="project" value="UniProtKB-KW"/>
</dbReference>
<evidence type="ECO:0000256" key="2">
    <source>
        <dbReference type="ARBA" id="ARBA00022801"/>
    </source>
</evidence>
<evidence type="ECO:0000259" key="3">
    <source>
        <dbReference type="Pfam" id="PF06737"/>
    </source>
</evidence>
<dbReference type="CDD" id="cd13925">
    <property type="entry name" value="RPF"/>
    <property type="match status" value="1"/>
</dbReference>
<organism evidence="4 5">
    <name type="scientific">Nakamurella flavida</name>
    <dbReference type="NCBI Taxonomy" id="363630"/>
    <lineage>
        <taxon>Bacteria</taxon>
        <taxon>Bacillati</taxon>
        <taxon>Actinomycetota</taxon>
        <taxon>Actinomycetes</taxon>
        <taxon>Nakamurellales</taxon>
        <taxon>Nakamurellaceae</taxon>
        <taxon>Nakamurella</taxon>
    </lineage>
</organism>
<dbReference type="Pfam" id="PF06737">
    <property type="entry name" value="Transglycosylas"/>
    <property type="match status" value="1"/>
</dbReference>
<protein>
    <submittedName>
        <fullName evidence="4">Transglycosylase family protein</fullName>
    </submittedName>
</protein>
<dbReference type="AlphaFoldDB" id="A0A939C2A5"/>
<dbReference type="InterPro" id="IPR010618">
    <property type="entry name" value="RPF"/>
</dbReference>